<comment type="caution">
    <text evidence="16">The sequence shown here is derived from an EMBL/GenBank/DDBJ whole genome shotgun (WGS) entry which is preliminary data.</text>
</comment>
<evidence type="ECO:0000259" key="14">
    <source>
        <dbReference type="PROSITE" id="PS50110"/>
    </source>
</evidence>
<dbReference type="AlphaFoldDB" id="A0A7J0EZZ0"/>
<dbReference type="GO" id="GO:0010029">
    <property type="term" value="P:regulation of seed germination"/>
    <property type="evidence" value="ECO:0007669"/>
    <property type="project" value="UniProtKB-ARBA"/>
</dbReference>
<accession>A0A7J0EZZ0</accession>
<comment type="subcellular location">
    <subcellularLocation>
        <location evidence="2">Endoplasmic reticulum membrane</location>
        <topology evidence="2">Multi-pass membrane protein</topology>
    </subcellularLocation>
</comment>
<dbReference type="InterPro" id="IPR050956">
    <property type="entry name" value="2C_system_His_kinase"/>
</dbReference>
<keyword evidence="17" id="KW-1185">Reference proteome</keyword>
<dbReference type="Gene3D" id="3.40.50.2300">
    <property type="match status" value="1"/>
</dbReference>
<feature type="region of interest" description="Disordered" evidence="11">
    <location>
        <begin position="1022"/>
        <end position="1041"/>
    </location>
</feature>
<feature type="transmembrane region" description="Helical" evidence="12">
    <location>
        <begin position="355"/>
        <end position="377"/>
    </location>
</feature>
<dbReference type="Gene3D" id="3.30.565.10">
    <property type="entry name" value="Histidine kinase-like ATPase, C-terminal domain"/>
    <property type="match status" value="1"/>
</dbReference>
<dbReference type="Pfam" id="PF02518">
    <property type="entry name" value="HATPase_c"/>
    <property type="match status" value="1"/>
</dbReference>
<sequence>MVKSWMPRLDFLADGAKILLNLWEKISGNSYKIQHHYYQYIGTKRVRKSWWRKLLVIWVVLWTLVSLWVFWYMCSQAMEKRKETLASMCDERARMLQDQFNVSMNHVQALSILISTFHHGKSPSSIDQGTFARYTERTAFERPLTSGVAYAVRVLHSERERFEKQQGWTIKRMPEQTPVHKDEYNTEALEPSPITEEYAPVIFAQDTISHVVSIDMLSGEEDRDNVLRARASGKGVLTAPFRLLKSNRLGVILTFAVYKTDLPSNATPNERIQATDGYLGGVFDIESLVEKLLQQLASKQTILVNVYDTTNSLHPISMYGSNVSDDGLQHVSTLNFGDPFRKHEMRCRFKQNPPWPWLAISTSIGILVIALLVGHIFHATMNRIAKVEDDYHEMEELKKRAEAADVAKSQFLATVSHEIRTPMNGVLDLDVTQQDYVGTAQASGKALVSLINEVLDQAKIESGKLELEAVQFDLRAILDDVLSLFSGKSQEKGVELAVYISDKVPETLIGDPGRFRQIITNLMGNSIKFTEKGHIFVTVRLVEEVMESIEVETELLSKNTLSGFPVADNHQSWARFRTFSQDRHTCSLLLSSSDVINVIVSVEDTGSGIPLEAQSRIFTPFMQVGPSISRIHGGTGIGLSISKCLVGLMNGEIGFASIPKIGSTFTFTAVFTTGCSNTSELKNHQINKQSSSVASEFRGMTALIVDPRTVRAKVSRYHIQRLGIRVEVVPDLNQGFSRIGSGNTVIDTVLIEQEVWDKDFALSTPLRSSMLAASLQRAMGVGNRVNCRNGERPDLSLRYLLAGRKILVVDDNNVNLRVAAGALKKYGADVVCADGGKKAISLLKPPHNFDACFMDIQMPEMDGFEATKIIRAWNTRSMIAFNMGNCWWKLMKIVPRKWLVLTAKFAYKATLFIDDPLTSSLRCFCDLCIRHLNASSCYKCVPRGWESLLNFWRVVHWCARDTGNSKRSERDTARGGGDGSRRCGDGVRVALLHDLRFESGGAGQSVPGIVDADLRRTEYPRLPEHRRQAHQPPLPAVPSRHHCRRLPVPTAATSNSPASSTPSSSAKFIFINPTKLIRIDV</sequence>
<feature type="modified residue" description="4-aspartylphosphate" evidence="10">
    <location>
        <position position="855"/>
    </location>
</feature>
<dbReference type="GO" id="GO:0033554">
    <property type="term" value="P:cellular response to stress"/>
    <property type="evidence" value="ECO:0007669"/>
    <property type="project" value="UniProtKB-ARBA"/>
</dbReference>
<feature type="domain" description="CHASE" evidence="15">
    <location>
        <begin position="122"/>
        <end position="346"/>
    </location>
</feature>
<dbReference type="InterPro" id="IPR004358">
    <property type="entry name" value="Sig_transdc_His_kin-like_C"/>
</dbReference>
<evidence type="ECO:0000256" key="10">
    <source>
        <dbReference type="PROSITE-ProRule" id="PRU00169"/>
    </source>
</evidence>
<dbReference type="CDD" id="cd16922">
    <property type="entry name" value="HATPase_EvgS-ArcB-TorS-like"/>
    <property type="match status" value="1"/>
</dbReference>
<dbReference type="Pfam" id="PF03924">
    <property type="entry name" value="CHASE"/>
    <property type="match status" value="1"/>
</dbReference>
<keyword evidence="7 16" id="KW-0418">Kinase</keyword>
<dbReference type="Pfam" id="PF00512">
    <property type="entry name" value="HisKA"/>
    <property type="match status" value="1"/>
</dbReference>
<keyword evidence="5" id="KW-0808">Transferase</keyword>
<keyword evidence="4 10" id="KW-0597">Phosphoprotein</keyword>
<reference evidence="16 17" key="1">
    <citation type="submission" date="2019-07" db="EMBL/GenBank/DDBJ databases">
        <title>De Novo Assembly of kiwifruit Actinidia rufa.</title>
        <authorList>
            <person name="Sugita-Konishi S."/>
            <person name="Sato K."/>
            <person name="Mori E."/>
            <person name="Abe Y."/>
            <person name="Kisaki G."/>
            <person name="Hamano K."/>
            <person name="Suezawa K."/>
            <person name="Otani M."/>
            <person name="Fukuda T."/>
            <person name="Manabe T."/>
            <person name="Gomi K."/>
            <person name="Tabuchi M."/>
            <person name="Akimitsu K."/>
            <person name="Kataoka I."/>
        </authorList>
    </citation>
    <scope>NUCLEOTIDE SEQUENCE [LARGE SCALE GENOMIC DNA]</scope>
    <source>
        <strain evidence="17">cv. Fuchu</strain>
    </source>
</reference>
<evidence type="ECO:0000256" key="2">
    <source>
        <dbReference type="ARBA" id="ARBA00004477"/>
    </source>
</evidence>
<dbReference type="EC" id="2.7.13.3" evidence="3"/>
<dbReference type="InterPro" id="IPR011006">
    <property type="entry name" value="CheY-like_superfamily"/>
</dbReference>
<evidence type="ECO:0000256" key="5">
    <source>
        <dbReference type="ARBA" id="ARBA00022679"/>
    </source>
</evidence>
<evidence type="ECO:0000256" key="6">
    <source>
        <dbReference type="ARBA" id="ARBA00022692"/>
    </source>
</evidence>
<dbReference type="GO" id="GO:0009884">
    <property type="term" value="F:cytokinin receptor activity"/>
    <property type="evidence" value="ECO:0007669"/>
    <property type="project" value="UniProtKB-ARBA"/>
</dbReference>
<dbReference type="InterPro" id="IPR003594">
    <property type="entry name" value="HATPase_dom"/>
</dbReference>
<evidence type="ECO:0000313" key="16">
    <source>
        <dbReference type="EMBL" id="GFY91499.1"/>
    </source>
</evidence>
<dbReference type="Proteomes" id="UP000585474">
    <property type="component" value="Unassembled WGS sequence"/>
</dbReference>
<dbReference type="SUPFAM" id="SSF47384">
    <property type="entry name" value="Homodimeric domain of signal transducing histidine kinase"/>
    <property type="match status" value="1"/>
</dbReference>
<protein>
    <recommendedName>
        <fullName evidence="3">histidine kinase</fullName>
        <ecNumber evidence="3">2.7.13.3</ecNumber>
    </recommendedName>
</protein>
<dbReference type="Pfam" id="PF00072">
    <property type="entry name" value="Response_reg"/>
    <property type="match status" value="1"/>
</dbReference>
<dbReference type="Pfam" id="PF24896">
    <property type="entry name" value="Receiver_CRE1"/>
    <property type="match status" value="1"/>
</dbReference>
<keyword evidence="9 12" id="KW-0472">Membrane</keyword>
<dbReference type="SMART" id="SM00387">
    <property type="entry name" value="HATPase_c"/>
    <property type="match status" value="1"/>
</dbReference>
<dbReference type="GO" id="GO:0005789">
    <property type="term" value="C:endoplasmic reticulum membrane"/>
    <property type="evidence" value="ECO:0007669"/>
    <property type="project" value="UniProtKB-SubCell"/>
</dbReference>
<dbReference type="GO" id="GO:0048831">
    <property type="term" value="P:regulation of shoot system development"/>
    <property type="evidence" value="ECO:0007669"/>
    <property type="project" value="UniProtKB-ARBA"/>
</dbReference>
<evidence type="ECO:0000256" key="11">
    <source>
        <dbReference type="SAM" id="MobiDB-lite"/>
    </source>
</evidence>
<evidence type="ECO:0000256" key="4">
    <source>
        <dbReference type="ARBA" id="ARBA00022553"/>
    </source>
</evidence>
<evidence type="ECO:0000256" key="7">
    <source>
        <dbReference type="ARBA" id="ARBA00022777"/>
    </source>
</evidence>
<dbReference type="InterPro" id="IPR036890">
    <property type="entry name" value="HATPase_C_sf"/>
</dbReference>
<dbReference type="Gene3D" id="3.30.450.350">
    <property type="entry name" value="CHASE domain"/>
    <property type="match status" value="1"/>
</dbReference>
<name>A0A7J0EZZ0_9ERIC</name>
<dbReference type="PROSITE" id="PS50839">
    <property type="entry name" value="CHASE"/>
    <property type="match status" value="1"/>
</dbReference>
<dbReference type="CDD" id="cd17546">
    <property type="entry name" value="REC_hyHK_CKI1_RcsC-like"/>
    <property type="match status" value="1"/>
</dbReference>
<evidence type="ECO:0000259" key="13">
    <source>
        <dbReference type="PROSITE" id="PS50109"/>
    </source>
</evidence>
<feature type="transmembrane region" description="Helical" evidence="12">
    <location>
        <begin position="54"/>
        <end position="73"/>
    </location>
</feature>
<keyword evidence="6 12" id="KW-0812">Transmembrane</keyword>
<dbReference type="GO" id="GO:0009414">
    <property type="term" value="P:response to water deprivation"/>
    <property type="evidence" value="ECO:0007669"/>
    <property type="project" value="UniProtKB-ARBA"/>
</dbReference>
<keyword evidence="8 12" id="KW-1133">Transmembrane helix</keyword>
<dbReference type="InterPro" id="IPR056839">
    <property type="entry name" value="Receiver_AHK4/CRE1_1st"/>
</dbReference>
<evidence type="ECO:0000256" key="12">
    <source>
        <dbReference type="SAM" id="Phobius"/>
    </source>
</evidence>
<dbReference type="InterPro" id="IPR042240">
    <property type="entry name" value="CHASE_sf"/>
</dbReference>
<dbReference type="SUPFAM" id="SSF55874">
    <property type="entry name" value="ATPase domain of HSP90 chaperone/DNA topoisomerase II/histidine kinase"/>
    <property type="match status" value="1"/>
</dbReference>
<evidence type="ECO:0000256" key="8">
    <source>
        <dbReference type="ARBA" id="ARBA00022989"/>
    </source>
</evidence>
<dbReference type="CDD" id="cd00082">
    <property type="entry name" value="HisKA"/>
    <property type="match status" value="1"/>
</dbReference>
<dbReference type="InterPro" id="IPR005467">
    <property type="entry name" value="His_kinase_dom"/>
</dbReference>
<comment type="catalytic activity">
    <reaction evidence="1">
        <text>ATP + protein L-histidine = ADP + protein N-phospho-L-histidine.</text>
        <dbReference type="EC" id="2.7.13.3"/>
    </reaction>
</comment>
<organism evidence="16 17">
    <name type="scientific">Actinidia rufa</name>
    <dbReference type="NCBI Taxonomy" id="165716"/>
    <lineage>
        <taxon>Eukaryota</taxon>
        <taxon>Viridiplantae</taxon>
        <taxon>Streptophyta</taxon>
        <taxon>Embryophyta</taxon>
        <taxon>Tracheophyta</taxon>
        <taxon>Spermatophyta</taxon>
        <taxon>Magnoliopsida</taxon>
        <taxon>eudicotyledons</taxon>
        <taxon>Gunneridae</taxon>
        <taxon>Pentapetalae</taxon>
        <taxon>asterids</taxon>
        <taxon>Ericales</taxon>
        <taxon>Actinidiaceae</taxon>
        <taxon>Actinidia</taxon>
    </lineage>
</organism>
<dbReference type="PANTHER" id="PTHR43719">
    <property type="entry name" value="TWO-COMPONENT HISTIDINE KINASE"/>
    <property type="match status" value="1"/>
</dbReference>
<dbReference type="InterPro" id="IPR036097">
    <property type="entry name" value="HisK_dim/P_sf"/>
</dbReference>
<feature type="domain" description="Histidine kinase" evidence="13">
    <location>
        <begin position="414"/>
        <end position="673"/>
    </location>
</feature>
<dbReference type="GO" id="GO:0043424">
    <property type="term" value="F:protein histidine kinase binding"/>
    <property type="evidence" value="ECO:0007669"/>
    <property type="project" value="UniProtKB-ARBA"/>
</dbReference>
<dbReference type="FunFam" id="3.30.450.350:FF:000001">
    <property type="entry name" value="Histidine kinase 4"/>
    <property type="match status" value="1"/>
</dbReference>
<dbReference type="PROSITE" id="PS50109">
    <property type="entry name" value="HIS_KIN"/>
    <property type="match status" value="1"/>
</dbReference>
<dbReference type="OrthoDB" id="10266508at2759"/>
<dbReference type="SMART" id="SM01079">
    <property type="entry name" value="CHASE"/>
    <property type="match status" value="1"/>
</dbReference>
<evidence type="ECO:0000256" key="9">
    <source>
        <dbReference type="ARBA" id="ARBA00023136"/>
    </source>
</evidence>
<feature type="domain" description="Response regulatory" evidence="14">
    <location>
        <begin position="805"/>
        <end position="956"/>
    </location>
</feature>
<dbReference type="InterPro" id="IPR001789">
    <property type="entry name" value="Sig_transdc_resp-reg_receiver"/>
</dbReference>
<evidence type="ECO:0000313" key="17">
    <source>
        <dbReference type="Proteomes" id="UP000585474"/>
    </source>
</evidence>
<dbReference type="Gene3D" id="1.10.287.130">
    <property type="match status" value="1"/>
</dbReference>
<dbReference type="GO" id="GO:0005634">
    <property type="term" value="C:nucleus"/>
    <property type="evidence" value="ECO:0007669"/>
    <property type="project" value="TreeGrafter"/>
</dbReference>
<evidence type="ECO:0000256" key="3">
    <source>
        <dbReference type="ARBA" id="ARBA00012438"/>
    </source>
</evidence>
<dbReference type="InterPro" id="IPR006189">
    <property type="entry name" value="CHASE_dom"/>
</dbReference>
<dbReference type="GO" id="GO:0000155">
    <property type="term" value="F:phosphorelay sensor kinase activity"/>
    <property type="evidence" value="ECO:0007669"/>
    <property type="project" value="InterPro"/>
</dbReference>
<evidence type="ECO:0000259" key="15">
    <source>
        <dbReference type="PROSITE" id="PS50839"/>
    </source>
</evidence>
<dbReference type="GO" id="GO:0048509">
    <property type="term" value="P:regulation of meristem development"/>
    <property type="evidence" value="ECO:0007669"/>
    <property type="project" value="UniProtKB-ARBA"/>
</dbReference>
<dbReference type="PANTHER" id="PTHR43719:SF73">
    <property type="entry name" value="HISTIDINE KINASE 3"/>
    <property type="match status" value="1"/>
</dbReference>
<dbReference type="PROSITE" id="PS50110">
    <property type="entry name" value="RESPONSE_REGULATORY"/>
    <property type="match status" value="1"/>
</dbReference>
<dbReference type="FunFam" id="1.10.287.130:FF:000015">
    <property type="entry name" value="Histidine kinase 4"/>
    <property type="match status" value="1"/>
</dbReference>
<dbReference type="SMART" id="SM00448">
    <property type="entry name" value="REC"/>
    <property type="match status" value="1"/>
</dbReference>
<dbReference type="SMART" id="SM00388">
    <property type="entry name" value="HisKA"/>
    <property type="match status" value="1"/>
</dbReference>
<dbReference type="PRINTS" id="PR00344">
    <property type="entry name" value="BCTRLSENSOR"/>
</dbReference>
<dbReference type="InterPro" id="IPR003661">
    <property type="entry name" value="HisK_dim/P_dom"/>
</dbReference>
<dbReference type="SUPFAM" id="SSF52172">
    <property type="entry name" value="CheY-like"/>
    <property type="match status" value="1"/>
</dbReference>
<evidence type="ECO:0000256" key="1">
    <source>
        <dbReference type="ARBA" id="ARBA00000085"/>
    </source>
</evidence>
<dbReference type="Gene3D" id="6.10.250.1190">
    <property type="match status" value="1"/>
</dbReference>
<dbReference type="EMBL" id="BJWL01000007">
    <property type="protein sequence ID" value="GFY91499.1"/>
    <property type="molecule type" value="Genomic_DNA"/>
</dbReference>
<gene>
    <name evidence="16" type="ORF">Acr_07g0016950</name>
</gene>
<proteinExistence type="predicted"/>